<evidence type="ECO:0000256" key="2">
    <source>
        <dbReference type="ARBA" id="ARBA00011901"/>
    </source>
</evidence>
<dbReference type="InterPro" id="IPR036505">
    <property type="entry name" value="Amidase/PGRP_sf"/>
</dbReference>
<dbReference type="EMBL" id="ADLO01000099">
    <property type="protein sequence ID" value="KGF53986.1"/>
    <property type="molecule type" value="Genomic_DNA"/>
</dbReference>
<keyword evidence="4" id="KW-0961">Cell wall biogenesis/degradation</keyword>
<evidence type="ECO:0000313" key="8">
    <source>
        <dbReference type="Proteomes" id="UP000029585"/>
    </source>
</evidence>
<dbReference type="GO" id="GO:0009253">
    <property type="term" value="P:peptidoglycan catabolic process"/>
    <property type="evidence" value="ECO:0007669"/>
    <property type="project" value="InterPro"/>
</dbReference>
<evidence type="ECO:0000313" key="7">
    <source>
        <dbReference type="EMBL" id="KGF53986.1"/>
    </source>
</evidence>
<keyword evidence="8" id="KW-1185">Reference proteome</keyword>
<dbReference type="PANTHER" id="PTHR30417">
    <property type="entry name" value="N-ACETYLMURAMOYL-L-ALANINE AMIDASE AMID"/>
    <property type="match status" value="1"/>
</dbReference>
<dbReference type="SUPFAM" id="SSF55846">
    <property type="entry name" value="N-acetylmuramoyl-L-alanine amidase-like"/>
    <property type="match status" value="1"/>
</dbReference>
<dbReference type="RefSeq" id="WP_044942581.1">
    <property type="nucleotide sequence ID" value="NZ_KN174165.1"/>
</dbReference>
<proteinExistence type="predicted"/>
<dbReference type="EC" id="3.5.1.28" evidence="2"/>
<keyword evidence="5" id="KW-1133">Transmembrane helix</keyword>
<dbReference type="eggNOG" id="COG5632">
    <property type="taxonomic scope" value="Bacteria"/>
</dbReference>
<keyword evidence="5" id="KW-0812">Transmembrane</keyword>
<protein>
    <recommendedName>
        <fullName evidence="2">N-acetylmuramoyl-L-alanine amidase</fullName>
        <ecNumber evidence="2">3.5.1.28</ecNumber>
    </recommendedName>
</protein>
<evidence type="ECO:0000256" key="4">
    <source>
        <dbReference type="ARBA" id="ARBA00023316"/>
    </source>
</evidence>
<dbReference type="PANTHER" id="PTHR30417:SF1">
    <property type="entry name" value="N-ACETYLMURAMOYL-L-ALANINE AMIDASE AMID"/>
    <property type="match status" value="1"/>
</dbReference>
<organism evidence="7 8">
    <name type="scientific">Flavonifractor plautii 1_3_50AFAA</name>
    <dbReference type="NCBI Taxonomy" id="742738"/>
    <lineage>
        <taxon>Bacteria</taxon>
        <taxon>Bacillati</taxon>
        <taxon>Bacillota</taxon>
        <taxon>Clostridia</taxon>
        <taxon>Eubacteriales</taxon>
        <taxon>Oscillospiraceae</taxon>
        <taxon>Flavonifractor</taxon>
    </lineage>
</organism>
<feature type="transmembrane region" description="Helical" evidence="5">
    <location>
        <begin position="18"/>
        <end position="36"/>
    </location>
</feature>
<evidence type="ECO:0000256" key="1">
    <source>
        <dbReference type="ARBA" id="ARBA00001561"/>
    </source>
</evidence>
<keyword evidence="5" id="KW-0472">Membrane</keyword>
<dbReference type="GO" id="GO:0009254">
    <property type="term" value="P:peptidoglycan turnover"/>
    <property type="evidence" value="ECO:0007669"/>
    <property type="project" value="TreeGrafter"/>
</dbReference>
<sequence>MPVETPVRRRWRVRHRPRLIPCLLALVAVLLVIKWIDPFAPGERPLPETPDWITVELLPLNEFSRPGTPLEEVNGIVIHYVGNPGTTAAQNHSFFTNLAQTGETYASSHFLVGLDGEVLQNVPLNEVAYCSNQRNDDTISIECCHPDDSGEFTSATYESLVRLTRWLMEEYGLDTSQVIRHYDVTGKLCPKAFVEHPEEWEWFLRALEE</sequence>
<keyword evidence="3" id="KW-0378">Hydrolase</keyword>
<feature type="domain" description="N-acetylmuramoyl-L-alanine amidase" evidence="6">
    <location>
        <begin position="63"/>
        <end position="198"/>
    </location>
</feature>
<dbReference type="GO" id="GO:0008745">
    <property type="term" value="F:N-acetylmuramoyl-L-alanine amidase activity"/>
    <property type="evidence" value="ECO:0007669"/>
    <property type="project" value="UniProtKB-EC"/>
</dbReference>
<gene>
    <name evidence="7" type="ORF">HMPREF9460_03236</name>
</gene>
<dbReference type="AlphaFoldDB" id="A0A096B4U0"/>
<evidence type="ECO:0000256" key="5">
    <source>
        <dbReference type="SAM" id="Phobius"/>
    </source>
</evidence>
<comment type="caution">
    <text evidence="7">The sequence shown here is derived from an EMBL/GenBank/DDBJ whole genome shotgun (WGS) entry which is preliminary data.</text>
</comment>
<dbReference type="PATRIC" id="fig|742738.3.peg.3328"/>
<dbReference type="Pfam" id="PF01510">
    <property type="entry name" value="Amidase_2"/>
    <property type="match status" value="1"/>
</dbReference>
<accession>A0A096B4U0</accession>
<dbReference type="GO" id="GO:0071555">
    <property type="term" value="P:cell wall organization"/>
    <property type="evidence" value="ECO:0007669"/>
    <property type="project" value="UniProtKB-KW"/>
</dbReference>
<dbReference type="Gene3D" id="3.40.80.10">
    <property type="entry name" value="Peptidoglycan recognition protein-like"/>
    <property type="match status" value="1"/>
</dbReference>
<dbReference type="SMART" id="SM00644">
    <property type="entry name" value="Ami_2"/>
    <property type="match status" value="1"/>
</dbReference>
<dbReference type="CDD" id="cd06583">
    <property type="entry name" value="PGRP"/>
    <property type="match status" value="1"/>
</dbReference>
<dbReference type="InterPro" id="IPR002502">
    <property type="entry name" value="Amidase_domain"/>
</dbReference>
<dbReference type="Proteomes" id="UP000029585">
    <property type="component" value="Unassembled WGS sequence"/>
</dbReference>
<evidence type="ECO:0000256" key="3">
    <source>
        <dbReference type="ARBA" id="ARBA00022801"/>
    </source>
</evidence>
<name>A0A096B4U0_FLAPL</name>
<reference evidence="7 8" key="1">
    <citation type="submission" date="2011-08" db="EMBL/GenBank/DDBJ databases">
        <title>The Genome Sequence of Clostridium orbiscindens 1_3_50AFAA.</title>
        <authorList>
            <consortium name="The Broad Institute Genome Sequencing Platform"/>
            <person name="Earl A."/>
            <person name="Ward D."/>
            <person name="Feldgarden M."/>
            <person name="Gevers D."/>
            <person name="Daigneault M."/>
            <person name="Strauss J."/>
            <person name="Allen-Vercoe E."/>
            <person name="Young S.K."/>
            <person name="Zeng Q."/>
            <person name="Gargeya S."/>
            <person name="Fitzgerald M."/>
            <person name="Haas B."/>
            <person name="Abouelleil A."/>
            <person name="Alvarado L."/>
            <person name="Arachchi H.M."/>
            <person name="Berlin A."/>
            <person name="Brown A."/>
            <person name="Chapman S.B."/>
            <person name="Chen Z."/>
            <person name="Dunbar C."/>
            <person name="Freedman E."/>
            <person name="Gearin G."/>
            <person name="Gellesch M."/>
            <person name="Goldberg J."/>
            <person name="Griggs A."/>
            <person name="Gujja S."/>
            <person name="Heiman D."/>
            <person name="Howarth C."/>
            <person name="Larson L."/>
            <person name="Lui A."/>
            <person name="MacDonald P.J.P."/>
            <person name="Montmayeur A."/>
            <person name="Murphy C."/>
            <person name="Neiman D."/>
            <person name="Pearson M."/>
            <person name="Priest M."/>
            <person name="Roberts A."/>
            <person name="Saif S."/>
            <person name="Shea T."/>
            <person name="Shenoy N."/>
            <person name="Sisk P."/>
            <person name="Stolte C."/>
            <person name="Sykes S."/>
            <person name="Wortman J."/>
            <person name="Nusbaum C."/>
            <person name="Birren B."/>
        </authorList>
    </citation>
    <scope>NUCLEOTIDE SEQUENCE [LARGE SCALE GENOMIC DNA]</scope>
    <source>
        <strain evidence="7 8">1_3_50AFAA</strain>
    </source>
</reference>
<dbReference type="InterPro" id="IPR051206">
    <property type="entry name" value="NAMLAA_amidase_2"/>
</dbReference>
<dbReference type="HOGENOM" id="CLU_047675_0_1_9"/>
<evidence type="ECO:0000259" key="6">
    <source>
        <dbReference type="SMART" id="SM00644"/>
    </source>
</evidence>
<comment type="catalytic activity">
    <reaction evidence="1">
        <text>Hydrolyzes the link between N-acetylmuramoyl residues and L-amino acid residues in certain cell-wall glycopeptides.</text>
        <dbReference type="EC" id="3.5.1.28"/>
    </reaction>
</comment>